<accession>A0A934M9R0</accession>
<dbReference type="EMBL" id="JAEINH010000001">
    <property type="protein sequence ID" value="MBI9113426.1"/>
    <property type="molecule type" value="Genomic_DNA"/>
</dbReference>
<sequence>MEILPGIGVGVGGEAVRIGDARDAVERVTGPSDAGALARKVAYGPPTNLVVHYAPDRTVEAVAVGYGEGDEATYDGVHLTGRFLDDVLADLAARGLTSTPSDIGRDFHAGFSVFSMSSAYGADLGLTDGGDDERLVSEGVHVAPYATFAQPA</sequence>
<comment type="caution">
    <text evidence="1">The sequence shown here is derived from an EMBL/GenBank/DDBJ whole genome shotgun (WGS) entry which is preliminary data.</text>
</comment>
<dbReference type="Proteomes" id="UP000602087">
    <property type="component" value="Unassembled WGS sequence"/>
</dbReference>
<keyword evidence="2" id="KW-1185">Reference proteome</keyword>
<proteinExistence type="predicted"/>
<evidence type="ECO:0000313" key="1">
    <source>
        <dbReference type="EMBL" id="MBI9113426.1"/>
    </source>
</evidence>
<gene>
    <name evidence="1" type="ORF">JAV76_00180</name>
</gene>
<evidence type="ECO:0000313" key="2">
    <source>
        <dbReference type="Proteomes" id="UP000602087"/>
    </source>
</evidence>
<dbReference type="AlphaFoldDB" id="A0A934M9R0"/>
<protein>
    <submittedName>
        <fullName evidence="1">Uncharacterized protein</fullName>
    </submittedName>
</protein>
<dbReference type="RefSeq" id="WP_198732004.1">
    <property type="nucleotide sequence ID" value="NZ_JAEINH010000001.1"/>
</dbReference>
<name>A0A934M9R0_9MICO</name>
<organism evidence="1 2">
    <name type="scientific">Sanguibacter suaedae</name>
    <dbReference type="NCBI Taxonomy" id="2795737"/>
    <lineage>
        <taxon>Bacteria</taxon>
        <taxon>Bacillati</taxon>
        <taxon>Actinomycetota</taxon>
        <taxon>Actinomycetes</taxon>
        <taxon>Micrococcales</taxon>
        <taxon>Sanguibacteraceae</taxon>
        <taxon>Sanguibacter</taxon>
    </lineage>
</organism>
<reference evidence="1" key="1">
    <citation type="submission" date="2020-12" db="EMBL/GenBank/DDBJ databases">
        <title>Sanguibacter suaedae sp. nov., isolated from Suaeda aralocaspica.</title>
        <authorList>
            <person name="Ma Q."/>
        </authorList>
    </citation>
    <scope>NUCLEOTIDE SEQUENCE</scope>
    <source>
        <strain evidence="1">YZGR15</strain>
    </source>
</reference>